<keyword evidence="3" id="KW-0804">Transcription</keyword>
<dbReference type="InterPro" id="IPR000843">
    <property type="entry name" value="HTH_LacI"/>
</dbReference>
<dbReference type="SUPFAM" id="SSF47413">
    <property type="entry name" value="lambda repressor-like DNA-binding domains"/>
    <property type="match status" value="1"/>
</dbReference>
<dbReference type="Proteomes" id="UP001172708">
    <property type="component" value="Unassembled WGS sequence"/>
</dbReference>
<evidence type="ECO:0000256" key="4">
    <source>
        <dbReference type="SAM" id="MobiDB-lite"/>
    </source>
</evidence>
<dbReference type="CDD" id="cd01392">
    <property type="entry name" value="HTH_LacI"/>
    <property type="match status" value="1"/>
</dbReference>
<feature type="domain" description="HTH lacI-type" evidence="5">
    <location>
        <begin position="23"/>
        <end position="77"/>
    </location>
</feature>
<evidence type="ECO:0000313" key="6">
    <source>
        <dbReference type="EMBL" id="MDN4480311.1"/>
    </source>
</evidence>
<dbReference type="PANTHER" id="PTHR30146">
    <property type="entry name" value="LACI-RELATED TRANSCRIPTIONAL REPRESSOR"/>
    <property type="match status" value="1"/>
</dbReference>
<dbReference type="GO" id="GO:0003677">
    <property type="term" value="F:DNA binding"/>
    <property type="evidence" value="ECO:0007669"/>
    <property type="project" value="UniProtKB-KW"/>
</dbReference>
<evidence type="ECO:0000259" key="5">
    <source>
        <dbReference type="PROSITE" id="PS50932"/>
    </source>
</evidence>
<keyword evidence="1" id="KW-0805">Transcription regulation</keyword>
<dbReference type="SMART" id="SM00354">
    <property type="entry name" value="HTH_LACI"/>
    <property type="match status" value="1"/>
</dbReference>
<evidence type="ECO:0000256" key="2">
    <source>
        <dbReference type="ARBA" id="ARBA00023125"/>
    </source>
</evidence>
<reference evidence="6" key="1">
    <citation type="submission" date="2023-06" db="EMBL/GenBank/DDBJ databases">
        <title>Egi l300058.</title>
        <authorList>
            <person name="Gao L."/>
            <person name="Fang B.-Z."/>
            <person name="Li W.-J."/>
        </authorList>
    </citation>
    <scope>NUCLEOTIDE SEQUENCE</scope>
    <source>
        <strain evidence="6">EGI L300058</strain>
    </source>
</reference>
<dbReference type="Gene3D" id="1.10.260.40">
    <property type="entry name" value="lambda repressor-like DNA-binding domains"/>
    <property type="match status" value="1"/>
</dbReference>
<protein>
    <submittedName>
        <fullName evidence="6">LacI family DNA-binding transcriptional regulator</fullName>
    </submittedName>
</protein>
<gene>
    <name evidence="6" type="ORF">QQX02_05160</name>
</gene>
<dbReference type="PROSITE" id="PS50932">
    <property type="entry name" value="HTH_LACI_2"/>
    <property type="match status" value="1"/>
</dbReference>
<comment type="caution">
    <text evidence="6">The sequence shown here is derived from an EMBL/GenBank/DDBJ whole genome shotgun (WGS) entry which is preliminary data.</text>
</comment>
<keyword evidence="2 6" id="KW-0238">DNA-binding</keyword>
<name>A0ABT8GFU1_9MICO</name>
<dbReference type="Pfam" id="PF13377">
    <property type="entry name" value="Peripla_BP_3"/>
    <property type="match status" value="1"/>
</dbReference>
<evidence type="ECO:0000256" key="3">
    <source>
        <dbReference type="ARBA" id="ARBA00023163"/>
    </source>
</evidence>
<proteinExistence type="predicted"/>
<dbReference type="CDD" id="cd01574">
    <property type="entry name" value="PBP1_LacI"/>
    <property type="match status" value="1"/>
</dbReference>
<dbReference type="InterPro" id="IPR010982">
    <property type="entry name" value="Lambda_DNA-bd_dom_sf"/>
</dbReference>
<dbReference type="InterPro" id="IPR046335">
    <property type="entry name" value="LacI/GalR-like_sensor"/>
</dbReference>
<keyword evidence="7" id="KW-1185">Reference proteome</keyword>
<dbReference type="Gene3D" id="3.40.50.2300">
    <property type="match status" value="2"/>
</dbReference>
<feature type="region of interest" description="Disordered" evidence="4">
    <location>
        <begin position="1"/>
        <end position="25"/>
    </location>
</feature>
<organism evidence="6 7">
    <name type="scientific">Demequina muriae</name>
    <dbReference type="NCBI Taxonomy" id="3051664"/>
    <lineage>
        <taxon>Bacteria</taxon>
        <taxon>Bacillati</taxon>
        <taxon>Actinomycetota</taxon>
        <taxon>Actinomycetes</taxon>
        <taxon>Micrococcales</taxon>
        <taxon>Demequinaceae</taxon>
        <taxon>Demequina</taxon>
    </lineage>
</organism>
<dbReference type="InterPro" id="IPR028082">
    <property type="entry name" value="Peripla_BP_I"/>
</dbReference>
<dbReference type="RefSeq" id="WP_301141675.1">
    <property type="nucleotide sequence ID" value="NZ_JAUHQA010000001.1"/>
</dbReference>
<evidence type="ECO:0000256" key="1">
    <source>
        <dbReference type="ARBA" id="ARBA00023015"/>
    </source>
</evidence>
<dbReference type="PANTHER" id="PTHR30146:SF153">
    <property type="entry name" value="LACTOSE OPERON REPRESSOR"/>
    <property type="match status" value="1"/>
</dbReference>
<dbReference type="EMBL" id="JAUHQA010000001">
    <property type="protein sequence ID" value="MDN4480311.1"/>
    <property type="molecule type" value="Genomic_DNA"/>
</dbReference>
<evidence type="ECO:0000313" key="7">
    <source>
        <dbReference type="Proteomes" id="UP001172708"/>
    </source>
</evidence>
<sequence length="353" mass="37038">MTEHSGPAPTPGVRTAARGRTGPSQADVARIAGVSGQTVSRVANGAENVLPETRSRVLEVMAQLGYSPNTAARALRYGAFQTIGVIAHKLARTGESRTTEAVVEAARAAGHTVTLVDVSSPSSRDVAAAASQLTNQAIDGLVIIRAELESPESLTLPRDLPVVVSDSQFEGHLPTVGADQEGGTRAAVEHLLGLGHTTVHLLAGPASSIPAALRERSWRRTLEQHGRAIATPYPGDWTPAAGYAAGHRIADDRAVTAVLCANDEMAAGVLLALHQRGLRVPEDVSVVGFDNVPLAEYFWPPLTTVNQDFAAIGHELVASLLARMRSTEESEPQRTIIPAELVIRSSTGAPGAR</sequence>
<dbReference type="SUPFAM" id="SSF53822">
    <property type="entry name" value="Periplasmic binding protein-like I"/>
    <property type="match status" value="1"/>
</dbReference>
<dbReference type="Pfam" id="PF00356">
    <property type="entry name" value="LacI"/>
    <property type="match status" value="1"/>
</dbReference>
<accession>A0ABT8GFU1</accession>